<evidence type="ECO:0000313" key="2">
    <source>
        <dbReference type="EMBL" id="ELK26981.1"/>
    </source>
</evidence>
<reference evidence="3" key="1">
    <citation type="journal article" date="2013" name="Science">
        <title>Comparative analysis of bat genomes provides insight into the evolution of flight and immunity.</title>
        <authorList>
            <person name="Zhang G."/>
            <person name="Cowled C."/>
            <person name="Shi Z."/>
            <person name="Huang Z."/>
            <person name="Bishop-Lilly K.A."/>
            <person name="Fang X."/>
            <person name="Wynne J.W."/>
            <person name="Xiong Z."/>
            <person name="Baker M.L."/>
            <person name="Zhao W."/>
            <person name="Tachedjian M."/>
            <person name="Zhu Y."/>
            <person name="Zhou P."/>
            <person name="Jiang X."/>
            <person name="Ng J."/>
            <person name="Yang L."/>
            <person name="Wu L."/>
            <person name="Xiao J."/>
            <person name="Feng Y."/>
            <person name="Chen Y."/>
            <person name="Sun X."/>
            <person name="Zhang Y."/>
            <person name="Marsh G.A."/>
            <person name="Crameri G."/>
            <person name="Broder C.C."/>
            <person name="Frey K.G."/>
            <person name="Wang L.F."/>
            <person name="Wang J."/>
        </authorList>
    </citation>
    <scope>NUCLEOTIDE SEQUENCE [LARGE SCALE GENOMIC DNA]</scope>
</reference>
<sequence>MTSHYDDALTTRGQMLNAGAAPWWTVRSHRWSTAQPEAGLTPLLQVGGKVRGVLDCKSPGLREGSDWAEEHHPHPPPQCTNVVHRASIAGKDLGIKNSVHSAPKLSFVLDNQKQVVTTVQNSTKVGHAPVGSTASSPAAPPRVRALKPRPLREPRRRSRIRKKTIRRARAGPDLRPKER</sequence>
<accession>L5LLT7</accession>
<dbReference type="AlphaFoldDB" id="L5LLT7"/>
<name>L5LLT7_MYODS</name>
<evidence type="ECO:0000256" key="1">
    <source>
        <dbReference type="SAM" id="MobiDB-lite"/>
    </source>
</evidence>
<dbReference type="EMBL" id="KB110620">
    <property type="protein sequence ID" value="ELK26981.1"/>
    <property type="molecule type" value="Genomic_DNA"/>
</dbReference>
<dbReference type="Proteomes" id="UP000010556">
    <property type="component" value="Unassembled WGS sequence"/>
</dbReference>
<organism evidence="2 3">
    <name type="scientific">Myotis davidii</name>
    <name type="common">David's myotis</name>
    <dbReference type="NCBI Taxonomy" id="225400"/>
    <lineage>
        <taxon>Eukaryota</taxon>
        <taxon>Metazoa</taxon>
        <taxon>Chordata</taxon>
        <taxon>Craniata</taxon>
        <taxon>Vertebrata</taxon>
        <taxon>Euteleostomi</taxon>
        <taxon>Mammalia</taxon>
        <taxon>Eutheria</taxon>
        <taxon>Laurasiatheria</taxon>
        <taxon>Chiroptera</taxon>
        <taxon>Yangochiroptera</taxon>
        <taxon>Vespertilionidae</taxon>
        <taxon>Myotis</taxon>
    </lineage>
</organism>
<gene>
    <name evidence="2" type="ORF">MDA_GLEAN10016880</name>
</gene>
<feature type="compositionally biased region" description="Basic and acidic residues" evidence="1">
    <location>
        <begin position="170"/>
        <end position="179"/>
    </location>
</feature>
<feature type="region of interest" description="Disordered" evidence="1">
    <location>
        <begin position="122"/>
        <end position="179"/>
    </location>
</feature>
<evidence type="ECO:0000313" key="3">
    <source>
        <dbReference type="Proteomes" id="UP000010556"/>
    </source>
</evidence>
<feature type="compositionally biased region" description="Basic residues" evidence="1">
    <location>
        <begin position="144"/>
        <end position="169"/>
    </location>
</feature>
<proteinExistence type="predicted"/>
<keyword evidence="3" id="KW-1185">Reference proteome</keyword>
<protein>
    <submittedName>
        <fullName evidence="2">Uncharacterized protein</fullName>
    </submittedName>
</protein>